<protein>
    <submittedName>
        <fullName evidence="2">Uncharacterized protein</fullName>
    </submittedName>
</protein>
<feature type="compositionally biased region" description="Low complexity" evidence="1">
    <location>
        <begin position="20"/>
        <end position="32"/>
    </location>
</feature>
<accession>N1PC66</accession>
<proteinExistence type="predicted"/>
<reference evidence="2 3" key="2">
    <citation type="journal article" date="2012" name="PLoS Pathog.">
        <title>Diverse lifestyles and strategies of plant pathogenesis encoded in the genomes of eighteen Dothideomycetes fungi.</title>
        <authorList>
            <person name="Ohm R.A."/>
            <person name="Feau N."/>
            <person name="Henrissat B."/>
            <person name="Schoch C.L."/>
            <person name="Horwitz B.A."/>
            <person name="Barry K.W."/>
            <person name="Condon B.J."/>
            <person name="Copeland A.C."/>
            <person name="Dhillon B."/>
            <person name="Glaser F."/>
            <person name="Hesse C.N."/>
            <person name="Kosti I."/>
            <person name="LaButti K."/>
            <person name="Lindquist E.A."/>
            <person name="Lucas S."/>
            <person name="Salamov A.A."/>
            <person name="Bradshaw R.E."/>
            <person name="Ciuffetti L."/>
            <person name="Hamelin R.C."/>
            <person name="Kema G.H.J."/>
            <person name="Lawrence C."/>
            <person name="Scott J.A."/>
            <person name="Spatafora J.W."/>
            <person name="Turgeon B.G."/>
            <person name="de Wit P.J.G.M."/>
            <person name="Zhong S."/>
            <person name="Goodwin S.B."/>
            <person name="Grigoriev I.V."/>
        </authorList>
    </citation>
    <scope>NUCLEOTIDE SEQUENCE [LARGE SCALE GENOMIC DNA]</scope>
    <source>
        <strain evidence="3">NZE10 / CBS 128990</strain>
    </source>
</reference>
<organism evidence="2 3">
    <name type="scientific">Dothistroma septosporum (strain NZE10 / CBS 128990)</name>
    <name type="common">Red band needle blight fungus</name>
    <name type="synonym">Mycosphaerella pini</name>
    <dbReference type="NCBI Taxonomy" id="675120"/>
    <lineage>
        <taxon>Eukaryota</taxon>
        <taxon>Fungi</taxon>
        <taxon>Dikarya</taxon>
        <taxon>Ascomycota</taxon>
        <taxon>Pezizomycotina</taxon>
        <taxon>Dothideomycetes</taxon>
        <taxon>Dothideomycetidae</taxon>
        <taxon>Mycosphaerellales</taxon>
        <taxon>Mycosphaerellaceae</taxon>
        <taxon>Dothistroma</taxon>
    </lineage>
</organism>
<dbReference type="Proteomes" id="UP000016933">
    <property type="component" value="Unassembled WGS sequence"/>
</dbReference>
<evidence type="ECO:0000313" key="2">
    <source>
        <dbReference type="EMBL" id="EME38378.1"/>
    </source>
</evidence>
<sequence length="83" mass="9071">MALLHCPPPRRCERQWQGIGTTSSQGQTGASAPSWTLHPRNSPLAALGRPVKPSTGILMHLLRNVADGSAWLYIGAHYRTRTL</sequence>
<feature type="region of interest" description="Disordered" evidence="1">
    <location>
        <begin position="14"/>
        <end position="46"/>
    </location>
</feature>
<reference evidence="3" key="1">
    <citation type="journal article" date="2012" name="PLoS Genet.">
        <title>The genomes of the fungal plant pathogens Cladosporium fulvum and Dothistroma septosporum reveal adaptation to different hosts and lifestyles but also signatures of common ancestry.</title>
        <authorList>
            <person name="de Wit P.J.G.M."/>
            <person name="van der Burgt A."/>
            <person name="Oekmen B."/>
            <person name="Stergiopoulos I."/>
            <person name="Abd-Elsalam K.A."/>
            <person name="Aerts A.L."/>
            <person name="Bahkali A.H."/>
            <person name="Beenen H.G."/>
            <person name="Chettri P."/>
            <person name="Cox M.P."/>
            <person name="Datema E."/>
            <person name="de Vries R.P."/>
            <person name="Dhillon B."/>
            <person name="Ganley A.R."/>
            <person name="Griffiths S.A."/>
            <person name="Guo Y."/>
            <person name="Hamelin R.C."/>
            <person name="Henrissat B."/>
            <person name="Kabir M.S."/>
            <person name="Jashni M.K."/>
            <person name="Kema G."/>
            <person name="Klaubauf S."/>
            <person name="Lapidus A."/>
            <person name="Levasseur A."/>
            <person name="Lindquist E."/>
            <person name="Mehrabi R."/>
            <person name="Ohm R.A."/>
            <person name="Owen T.J."/>
            <person name="Salamov A."/>
            <person name="Schwelm A."/>
            <person name="Schijlen E."/>
            <person name="Sun H."/>
            <person name="van den Burg H.A."/>
            <person name="van Ham R.C.H.J."/>
            <person name="Zhang S."/>
            <person name="Goodwin S.B."/>
            <person name="Grigoriev I.V."/>
            <person name="Collemare J."/>
            <person name="Bradshaw R.E."/>
        </authorList>
    </citation>
    <scope>NUCLEOTIDE SEQUENCE [LARGE SCALE GENOMIC DNA]</scope>
    <source>
        <strain evidence="3">NZE10 / CBS 128990</strain>
    </source>
</reference>
<evidence type="ECO:0000256" key="1">
    <source>
        <dbReference type="SAM" id="MobiDB-lite"/>
    </source>
</evidence>
<dbReference type="EMBL" id="KB446547">
    <property type="protein sequence ID" value="EME38378.1"/>
    <property type="molecule type" value="Genomic_DNA"/>
</dbReference>
<dbReference type="AlphaFoldDB" id="N1PC66"/>
<gene>
    <name evidence="2" type="ORF">DOTSEDRAFT_75803</name>
</gene>
<keyword evidence="3" id="KW-1185">Reference proteome</keyword>
<evidence type="ECO:0000313" key="3">
    <source>
        <dbReference type="Proteomes" id="UP000016933"/>
    </source>
</evidence>
<name>N1PC66_DOTSN</name>
<dbReference type="HOGENOM" id="CLU_2542552_0_0_1"/>